<dbReference type="Gene3D" id="3.10.450.50">
    <property type="match status" value="1"/>
</dbReference>
<keyword evidence="1" id="KW-0175">Coiled coil</keyword>
<feature type="region of interest" description="Disordered" evidence="2">
    <location>
        <begin position="262"/>
        <end position="297"/>
    </location>
</feature>
<proteinExistence type="predicted"/>
<dbReference type="InterPro" id="IPR032710">
    <property type="entry name" value="NTF2-like_dom_sf"/>
</dbReference>
<name>A0A2S6CG00_9PEZI</name>
<dbReference type="AlphaFoldDB" id="A0A2S6CG00"/>
<dbReference type="EMBL" id="PNEN01000451">
    <property type="protein sequence ID" value="PPJ58660.1"/>
    <property type="molecule type" value="Genomic_DNA"/>
</dbReference>
<dbReference type="Pfam" id="PF14534">
    <property type="entry name" value="DUF4440"/>
    <property type="match status" value="1"/>
</dbReference>
<feature type="region of interest" description="Disordered" evidence="2">
    <location>
        <begin position="320"/>
        <end position="360"/>
    </location>
</feature>
<dbReference type="InterPro" id="IPR027843">
    <property type="entry name" value="DUF4440"/>
</dbReference>
<evidence type="ECO:0000256" key="1">
    <source>
        <dbReference type="SAM" id="Coils"/>
    </source>
</evidence>
<dbReference type="SUPFAM" id="SSF54427">
    <property type="entry name" value="NTF2-like"/>
    <property type="match status" value="1"/>
</dbReference>
<comment type="caution">
    <text evidence="4">The sequence shown here is derived from an EMBL/GenBank/DDBJ whole genome shotgun (WGS) entry which is preliminary data.</text>
</comment>
<accession>A0A2S6CG00</accession>
<feature type="coiled-coil region" evidence="1">
    <location>
        <begin position="204"/>
        <end position="235"/>
    </location>
</feature>
<evidence type="ECO:0000256" key="2">
    <source>
        <dbReference type="SAM" id="MobiDB-lite"/>
    </source>
</evidence>
<sequence length="422" mass="47213">MSSSLYDQILTLEESTWIALQTSGAALVPYLTKDAIMQFPMGLKVTSKTEPSVQDILHSPAFVPWKRFKLRKVDVTPVGPDGAVISYQATATRASADPKDTRDAEFDALCCSVWRKEGGSWMMCFHQQTMAGGGLSIIIRALSFLADKMAQAPATTTTGQEPWLRQLSIELAALAADCASRPEEWVRSRLEEIHANIEKIYVSVWEENNRLREKNRQLKEENERLHQERIDALLSRNHGPNYGLSLEQQQNMAQNNIDRILSQPTGNVTSPPPGPAAPRAHHHAGSSGHTIKIEPASWPPNPYPMSAGLGVPNYLPPHPYLSNNAQPSPVQPLESYAQQSKREIKPPPTKRQRKGPRPTPKCSLCFIEDIVCDGSPRCQSCYSRQDAYCNYEDCVYGDECPYEDCTRLHPEQKAFQNRPYSV</sequence>
<feature type="domain" description="DUF4440" evidence="3">
    <location>
        <begin position="10"/>
        <end position="123"/>
    </location>
</feature>
<evidence type="ECO:0000313" key="5">
    <source>
        <dbReference type="Proteomes" id="UP000237631"/>
    </source>
</evidence>
<dbReference type="Proteomes" id="UP000237631">
    <property type="component" value="Unassembled WGS sequence"/>
</dbReference>
<keyword evidence="5" id="KW-1185">Reference proteome</keyword>
<evidence type="ECO:0000259" key="3">
    <source>
        <dbReference type="Pfam" id="PF14534"/>
    </source>
</evidence>
<organism evidence="4 5">
    <name type="scientific">Cercospora berteroae</name>
    <dbReference type="NCBI Taxonomy" id="357750"/>
    <lineage>
        <taxon>Eukaryota</taxon>
        <taxon>Fungi</taxon>
        <taxon>Dikarya</taxon>
        <taxon>Ascomycota</taxon>
        <taxon>Pezizomycotina</taxon>
        <taxon>Dothideomycetes</taxon>
        <taxon>Dothideomycetidae</taxon>
        <taxon>Mycosphaerellales</taxon>
        <taxon>Mycosphaerellaceae</taxon>
        <taxon>Cercospora</taxon>
    </lineage>
</organism>
<dbReference type="OrthoDB" id="2865667at2759"/>
<gene>
    <name evidence="4" type="ORF">CBER1_03508</name>
</gene>
<reference evidence="5" key="1">
    <citation type="journal article" date="2017" name="bioRxiv">
        <title>Conservation of a gene cluster reveals novel cercosporin biosynthetic mechanisms and extends production to the genus Colletotrichum.</title>
        <authorList>
            <person name="de Jonge R."/>
            <person name="Ebert M.K."/>
            <person name="Huitt-Roehl C.R."/>
            <person name="Pal P."/>
            <person name="Suttle J.C."/>
            <person name="Spanner R.E."/>
            <person name="Neubauer J.D."/>
            <person name="Jurick W.M.II."/>
            <person name="Stott K.A."/>
            <person name="Secor G.A."/>
            <person name="Thomma B.P.H.J."/>
            <person name="Van de Peer Y."/>
            <person name="Townsend C.A."/>
            <person name="Bolton M.D."/>
        </authorList>
    </citation>
    <scope>NUCLEOTIDE SEQUENCE [LARGE SCALE GENOMIC DNA]</scope>
    <source>
        <strain evidence="5">CBS538.71</strain>
    </source>
</reference>
<protein>
    <recommendedName>
        <fullName evidence="3">DUF4440 domain-containing protein</fullName>
    </recommendedName>
</protein>
<evidence type="ECO:0000313" key="4">
    <source>
        <dbReference type="EMBL" id="PPJ58660.1"/>
    </source>
</evidence>